<feature type="domain" description="TNase-like" evidence="4">
    <location>
        <begin position="1"/>
        <end position="130"/>
    </location>
</feature>
<dbReference type="Gene3D" id="2.40.50.90">
    <property type="match status" value="1"/>
</dbReference>
<dbReference type="OrthoDB" id="6867997at2"/>
<gene>
    <name evidence="5" type="ORF">PG2T_13265</name>
</gene>
<dbReference type="GO" id="GO:0004519">
    <property type="term" value="F:endonuclease activity"/>
    <property type="evidence" value="ECO:0007669"/>
    <property type="project" value="UniProtKB-KW"/>
</dbReference>
<proteinExistence type="predicted"/>
<dbReference type="STRING" id="1810504.PG2T_13265"/>
<keyword evidence="6" id="KW-1185">Reference proteome</keyword>
<evidence type="ECO:0000313" key="6">
    <source>
        <dbReference type="Proteomes" id="UP000092952"/>
    </source>
</evidence>
<keyword evidence="1" id="KW-0540">Nuclease</keyword>
<dbReference type="PROSITE" id="PS50830">
    <property type="entry name" value="TNASE_3"/>
    <property type="match status" value="1"/>
</dbReference>
<dbReference type="KEGG" id="gbi:PG2T_13265"/>
<evidence type="ECO:0000256" key="1">
    <source>
        <dbReference type="ARBA" id="ARBA00022722"/>
    </source>
</evidence>
<accession>A0A1B1YWF7</accession>
<dbReference type="SMART" id="SM00318">
    <property type="entry name" value="SNc"/>
    <property type="match status" value="1"/>
</dbReference>
<protein>
    <recommendedName>
        <fullName evidence="4">TNase-like domain-containing protein</fullName>
    </recommendedName>
</protein>
<keyword evidence="2" id="KW-0255">Endonuclease</keyword>
<name>A0A1B1YWF7_9GAMM</name>
<evidence type="ECO:0000259" key="4">
    <source>
        <dbReference type="PROSITE" id="PS50830"/>
    </source>
</evidence>
<dbReference type="Proteomes" id="UP000092952">
    <property type="component" value="Chromosome"/>
</dbReference>
<evidence type="ECO:0000313" key="5">
    <source>
        <dbReference type="EMBL" id="ANX05048.1"/>
    </source>
</evidence>
<organism evidence="5 6">
    <name type="scientific">Immundisolibacter cernigliae</name>
    <dbReference type="NCBI Taxonomy" id="1810504"/>
    <lineage>
        <taxon>Bacteria</taxon>
        <taxon>Pseudomonadati</taxon>
        <taxon>Pseudomonadota</taxon>
        <taxon>Gammaproteobacteria</taxon>
        <taxon>Immundisolibacterales</taxon>
        <taxon>Immundisolibacteraceae</taxon>
        <taxon>Immundisolibacter</taxon>
    </lineage>
</organism>
<keyword evidence="3" id="KW-0378">Hydrolase</keyword>
<evidence type="ECO:0000256" key="3">
    <source>
        <dbReference type="ARBA" id="ARBA00022801"/>
    </source>
</evidence>
<sequence length="224" mass="25245">MEQGTVAGHYDGDTLRLADDRRVRLLGIDTPEMNYRKGTPQPLAQRALQRTRSLLPQGGPVRLARDRQVQDRYGRLLAHAYRPDGTSVEETLLREGLAVSFIVPPNVALADCLLAAERQARVARRGLWALPDYQPQAAGKVLADGRYRLVRGRVTSALQRGDWVLLKLDRRVQLRIARADWKGFEPADHLAWRGRDVIARGKIQSRNGAAQLRLWHPAQIDLSK</sequence>
<dbReference type="Pfam" id="PF00565">
    <property type="entry name" value="SNase"/>
    <property type="match status" value="1"/>
</dbReference>
<dbReference type="AlphaFoldDB" id="A0A1B1YWF7"/>
<dbReference type="InterPro" id="IPR035437">
    <property type="entry name" value="SNase_OB-fold_sf"/>
</dbReference>
<dbReference type="InParanoid" id="A0A1B1YWF7"/>
<evidence type="ECO:0000256" key="2">
    <source>
        <dbReference type="ARBA" id="ARBA00022759"/>
    </source>
</evidence>
<dbReference type="EMBL" id="CP014671">
    <property type="protein sequence ID" value="ANX05048.1"/>
    <property type="molecule type" value="Genomic_DNA"/>
</dbReference>
<dbReference type="InterPro" id="IPR016071">
    <property type="entry name" value="Staphylococal_nuclease_OB-fold"/>
</dbReference>
<dbReference type="GO" id="GO:0016787">
    <property type="term" value="F:hydrolase activity"/>
    <property type="evidence" value="ECO:0007669"/>
    <property type="project" value="UniProtKB-KW"/>
</dbReference>
<reference evidence="6" key="1">
    <citation type="submission" date="2016-03" db="EMBL/GenBank/DDBJ databases">
        <title>Complete genome sequence of Solimmundus cernigliae, representing a novel lineage of polycyclic aromatic hydrocarbon degraders within the Gammaproteobacteria.</title>
        <authorList>
            <person name="Singleton D.R."/>
            <person name="Dickey A.N."/>
            <person name="Scholl E.H."/>
            <person name="Wright F.A."/>
            <person name="Aitken M.D."/>
        </authorList>
    </citation>
    <scope>NUCLEOTIDE SEQUENCE [LARGE SCALE GENOMIC DNA]</scope>
    <source>
        <strain evidence="6">TR3.2</strain>
    </source>
</reference>
<dbReference type="PANTHER" id="PTHR12302:SF3">
    <property type="entry name" value="SERINE_THREONINE-PROTEIN KINASE 31"/>
    <property type="match status" value="1"/>
</dbReference>
<dbReference type="SUPFAM" id="SSF50199">
    <property type="entry name" value="Staphylococcal nuclease"/>
    <property type="match status" value="1"/>
</dbReference>
<dbReference type="PANTHER" id="PTHR12302">
    <property type="entry name" value="EBNA2 BINDING PROTEIN P100"/>
    <property type="match status" value="1"/>
</dbReference>